<evidence type="ECO:0000256" key="1">
    <source>
        <dbReference type="SAM" id="MobiDB-lite"/>
    </source>
</evidence>
<feature type="region of interest" description="Disordered" evidence="1">
    <location>
        <begin position="77"/>
        <end position="97"/>
    </location>
</feature>
<evidence type="ECO:0000313" key="3">
    <source>
        <dbReference type="Proteomes" id="UP000234662"/>
    </source>
</evidence>
<dbReference type="Gene3D" id="3.90.226.10">
    <property type="entry name" value="2-enoyl-CoA Hydratase, Chain A, domain 1"/>
    <property type="match status" value="1"/>
</dbReference>
<sequence length="269" mass="29317">MSDIPIEPLVLKEQRGAVLVLTFNRPDRLNAWTDALEDEYFSALDAAEQDPTVRAVVVTGAGRGFCAGADLRRLQLASESRQTESETPRPRPRHRPLSLQKPLIGAVNGAAAGLGLIQALYCDIRFIVPEAKITTAFAQRGLIAEYGIAWLLPRILGTGRALDLLFSSRMLTGTEAHAIGLAEFLVDDPDELLDRAISYATALASTCSPKSLQVIKSQVYQALQTDLASALLRADEEKAESFRSDDFAEGVSSYLERRPPSFAPLLPPR</sequence>
<dbReference type="AlphaFoldDB" id="A0A2I1R140"/>
<protein>
    <submittedName>
        <fullName evidence="2">Enoyl-CoA hydratase</fullName>
        <ecNumber evidence="2">4.2.1.17</ecNumber>
    </submittedName>
</protein>
<name>A0A2I1R140_9ACTN</name>
<accession>A0A2I1R140</accession>
<dbReference type="EC" id="4.2.1.17" evidence="2"/>
<dbReference type="PANTHER" id="PTHR11941">
    <property type="entry name" value="ENOYL-COA HYDRATASE-RELATED"/>
    <property type="match status" value="1"/>
</dbReference>
<gene>
    <name evidence="2" type="ORF">CYJ73_24845</name>
</gene>
<dbReference type="GO" id="GO:0006635">
    <property type="term" value="P:fatty acid beta-oxidation"/>
    <property type="evidence" value="ECO:0007669"/>
    <property type="project" value="TreeGrafter"/>
</dbReference>
<dbReference type="InterPro" id="IPR029045">
    <property type="entry name" value="ClpP/crotonase-like_dom_sf"/>
</dbReference>
<dbReference type="RefSeq" id="WP_101823053.1">
    <property type="nucleotide sequence ID" value="NZ_PKJC01000041.1"/>
</dbReference>
<dbReference type="SUPFAM" id="SSF52096">
    <property type="entry name" value="ClpP/crotonase"/>
    <property type="match status" value="1"/>
</dbReference>
<comment type="caution">
    <text evidence="2">The sequence shown here is derived from an EMBL/GenBank/DDBJ whole genome shotgun (WGS) entry which is preliminary data.</text>
</comment>
<dbReference type="Pfam" id="PF00378">
    <property type="entry name" value="ECH_1"/>
    <property type="match status" value="1"/>
</dbReference>
<dbReference type="CDD" id="cd06558">
    <property type="entry name" value="crotonase-like"/>
    <property type="match status" value="1"/>
</dbReference>
<reference evidence="2 3" key="1">
    <citation type="submission" date="2017-12" db="EMBL/GenBank/DDBJ databases">
        <title>Phylogenetic diversity of female urinary microbiome.</title>
        <authorList>
            <person name="Thomas-White K."/>
            <person name="Wolfe A.J."/>
        </authorList>
    </citation>
    <scope>NUCLEOTIDE SEQUENCE [LARGE SCALE GENOMIC DNA]</scope>
    <source>
        <strain evidence="2 3">UMB0777</strain>
    </source>
</reference>
<dbReference type="Proteomes" id="UP000234662">
    <property type="component" value="Unassembled WGS sequence"/>
</dbReference>
<dbReference type="InterPro" id="IPR001753">
    <property type="entry name" value="Enoyl-CoA_hydra/iso"/>
</dbReference>
<dbReference type="PANTHER" id="PTHR11941:SF133">
    <property type="entry name" value="1,2-EPOXYPHENYLACETYL-COA ISOMERASE"/>
    <property type="match status" value="1"/>
</dbReference>
<organism evidence="2 3">
    <name type="scientific">Gordonia terrae</name>
    <dbReference type="NCBI Taxonomy" id="2055"/>
    <lineage>
        <taxon>Bacteria</taxon>
        <taxon>Bacillati</taxon>
        <taxon>Actinomycetota</taxon>
        <taxon>Actinomycetes</taxon>
        <taxon>Mycobacteriales</taxon>
        <taxon>Gordoniaceae</taxon>
        <taxon>Gordonia</taxon>
    </lineage>
</organism>
<proteinExistence type="predicted"/>
<evidence type="ECO:0000313" key="2">
    <source>
        <dbReference type="EMBL" id="PKZ62856.1"/>
    </source>
</evidence>
<keyword evidence="2" id="KW-0456">Lyase</keyword>
<dbReference type="EMBL" id="PKJC01000041">
    <property type="protein sequence ID" value="PKZ62856.1"/>
    <property type="molecule type" value="Genomic_DNA"/>
</dbReference>
<dbReference type="GO" id="GO:0004300">
    <property type="term" value="F:enoyl-CoA hydratase activity"/>
    <property type="evidence" value="ECO:0007669"/>
    <property type="project" value="UniProtKB-EC"/>
</dbReference>